<evidence type="ECO:0000256" key="3">
    <source>
        <dbReference type="SAM" id="MobiDB-lite"/>
    </source>
</evidence>
<dbReference type="AlphaFoldDB" id="L2GLU5"/>
<comment type="subcellular location">
    <subcellularLocation>
        <location evidence="1">Nucleus</location>
    </subcellularLocation>
</comment>
<dbReference type="OMA" id="NERCPQV"/>
<dbReference type="Gene3D" id="2.40.50.40">
    <property type="match status" value="2"/>
</dbReference>
<dbReference type="STRING" id="993615.L2GLU5"/>
<dbReference type="InterPro" id="IPR000953">
    <property type="entry name" value="Chromo/chromo_shadow_dom"/>
</dbReference>
<dbReference type="Pfam" id="PF00385">
    <property type="entry name" value="Chromo"/>
    <property type="match status" value="1"/>
</dbReference>
<feature type="region of interest" description="Disordered" evidence="3">
    <location>
        <begin position="60"/>
        <end position="96"/>
    </location>
</feature>
<gene>
    <name evidence="5" type="ORF">VICG_01173</name>
</gene>
<evidence type="ECO:0000256" key="1">
    <source>
        <dbReference type="ARBA" id="ARBA00004123"/>
    </source>
</evidence>
<dbReference type="PANTHER" id="PTHR22812">
    <property type="entry name" value="CHROMOBOX PROTEIN"/>
    <property type="match status" value="1"/>
</dbReference>
<evidence type="ECO:0000313" key="6">
    <source>
        <dbReference type="Proteomes" id="UP000011082"/>
    </source>
</evidence>
<dbReference type="VEuPathDB" id="MicrosporidiaDB:VICG_01173"/>
<evidence type="ECO:0000259" key="4">
    <source>
        <dbReference type="PROSITE" id="PS50013"/>
    </source>
</evidence>
<dbReference type="HOGENOM" id="CLU_045874_2_0_1"/>
<reference evidence="6" key="1">
    <citation type="submission" date="2011-05" db="EMBL/GenBank/DDBJ databases">
        <title>The genome sequence of Vittaforma corneae strain ATCC 50505.</title>
        <authorList>
            <consortium name="The Broad Institute Genome Sequencing Platform"/>
            <person name="Cuomo C."/>
            <person name="Didier E."/>
            <person name="Bowers L."/>
            <person name="Young S.K."/>
            <person name="Zeng Q."/>
            <person name="Gargeya S."/>
            <person name="Fitzgerald M."/>
            <person name="Haas B."/>
            <person name="Abouelleil A."/>
            <person name="Alvarado L."/>
            <person name="Arachchi H.M."/>
            <person name="Berlin A."/>
            <person name="Chapman S.B."/>
            <person name="Gearin G."/>
            <person name="Goldberg J."/>
            <person name="Griggs A."/>
            <person name="Gujja S."/>
            <person name="Hansen M."/>
            <person name="Heiman D."/>
            <person name="Howarth C."/>
            <person name="Larimer J."/>
            <person name="Lui A."/>
            <person name="MacDonald P.J.P."/>
            <person name="McCowen C."/>
            <person name="Montmayeur A."/>
            <person name="Murphy C."/>
            <person name="Neiman D."/>
            <person name="Pearson M."/>
            <person name="Priest M."/>
            <person name="Roberts A."/>
            <person name="Saif S."/>
            <person name="Shea T."/>
            <person name="Sisk P."/>
            <person name="Stolte C."/>
            <person name="Sykes S."/>
            <person name="Wortman J."/>
            <person name="Nusbaum C."/>
            <person name="Birren B."/>
        </authorList>
    </citation>
    <scope>NUCLEOTIDE SEQUENCE [LARGE SCALE GENOMIC DNA]</scope>
    <source>
        <strain evidence="6">ATCC 50505</strain>
    </source>
</reference>
<feature type="compositionally biased region" description="Basic and acidic residues" evidence="3">
    <location>
        <begin position="60"/>
        <end position="76"/>
    </location>
</feature>
<proteinExistence type="predicted"/>
<dbReference type="RefSeq" id="XP_007604619.1">
    <property type="nucleotide sequence ID" value="XM_007604557.1"/>
</dbReference>
<dbReference type="PRINTS" id="PR00504">
    <property type="entry name" value="CHROMODOMAIN"/>
</dbReference>
<dbReference type="InParanoid" id="L2GLU5"/>
<evidence type="ECO:0000313" key="5">
    <source>
        <dbReference type="EMBL" id="ELA41821.1"/>
    </source>
</evidence>
<dbReference type="OrthoDB" id="2194250at2759"/>
<dbReference type="InterPro" id="IPR051219">
    <property type="entry name" value="Heterochromatin_chromo-domain"/>
</dbReference>
<accession>L2GLU5</accession>
<name>L2GLU5_VITCO</name>
<dbReference type="GO" id="GO:0005634">
    <property type="term" value="C:nucleus"/>
    <property type="evidence" value="ECO:0007669"/>
    <property type="project" value="UniProtKB-SubCell"/>
</dbReference>
<evidence type="ECO:0000256" key="2">
    <source>
        <dbReference type="ARBA" id="ARBA00023242"/>
    </source>
</evidence>
<dbReference type="EMBL" id="JH370138">
    <property type="protein sequence ID" value="ELA41821.1"/>
    <property type="molecule type" value="Genomic_DNA"/>
</dbReference>
<protein>
    <recommendedName>
        <fullName evidence="4">Chromo domain-containing protein</fullName>
    </recommendedName>
</protein>
<dbReference type="PROSITE" id="PS50013">
    <property type="entry name" value="CHROMO_2"/>
    <property type="match status" value="1"/>
</dbReference>
<dbReference type="InterPro" id="IPR008251">
    <property type="entry name" value="Chromo_shadow_dom"/>
</dbReference>
<dbReference type="InterPro" id="IPR023780">
    <property type="entry name" value="Chromo_domain"/>
</dbReference>
<organism evidence="5 6">
    <name type="scientific">Vittaforma corneae (strain ATCC 50505)</name>
    <name type="common">Microsporidian parasite</name>
    <name type="synonym">Nosema corneum</name>
    <dbReference type="NCBI Taxonomy" id="993615"/>
    <lineage>
        <taxon>Eukaryota</taxon>
        <taxon>Fungi</taxon>
        <taxon>Fungi incertae sedis</taxon>
        <taxon>Microsporidia</taxon>
        <taxon>Nosematidae</taxon>
        <taxon>Vittaforma</taxon>
    </lineage>
</organism>
<dbReference type="CDD" id="cd00024">
    <property type="entry name" value="CD_CSD"/>
    <property type="match status" value="1"/>
</dbReference>
<dbReference type="Proteomes" id="UP000011082">
    <property type="component" value="Unassembled WGS sequence"/>
</dbReference>
<feature type="domain" description="Chromo" evidence="4">
    <location>
        <begin position="12"/>
        <end position="70"/>
    </location>
</feature>
<keyword evidence="6" id="KW-1185">Reference proteome</keyword>
<sequence length="167" mass="19174">MGGVDNSAEDVFDVERILDDRVVKGKKQYLIKWIGYPDSENTWEYEENLMCEEMLKSYMDTKTKKESEKKTKEKQNAKKTSTRSKAALESNKPAAEPKSALVPLITNEWHNEIEKVIGASINEYGVIEIEYILKKNGQNATSPSDVLKYKAPLKLIEFYEENLSFPE</sequence>
<dbReference type="GeneID" id="19881884"/>
<dbReference type="Pfam" id="PF01393">
    <property type="entry name" value="Chromo_shadow"/>
    <property type="match status" value="1"/>
</dbReference>
<dbReference type="InterPro" id="IPR017984">
    <property type="entry name" value="Chromo_dom_subgr"/>
</dbReference>
<keyword evidence="2" id="KW-0539">Nucleus</keyword>
<dbReference type="InterPro" id="IPR016197">
    <property type="entry name" value="Chromo-like_dom_sf"/>
</dbReference>
<dbReference type="SUPFAM" id="SSF54160">
    <property type="entry name" value="Chromo domain-like"/>
    <property type="match status" value="1"/>
</dbReference>
<dbReference type="FunCoup" id="L2GLU5">
    <property type="interactions" value="6"/>
</dbReference>
<dbReference type="SMART" id="SM00298">
    <property type="entry name" value="CHROMO"/>
    <property type="match status" value="1"/>
</dbReference>